<comment type="subunit">
    <text evidence="9">Component of the SMC5-SMC6 complex.</text>
</comment>
<organism evidence="13 14">
    <name type="scientific">Gadus morhua</name>
    <name type="common">Atlantic cod</name>
    <dbReference type="NCBI Taxonomy" id="8049"/>
    <lineage>
        <taxon>Eukaryota</taxon>
        <taxon>Metazoa</taxon>
        <taxon>Chordata</taxon>
        <taxon>Craniata</taxon>
        <taxon>Vertebrata</taxon>
        <taxon>Euteleostomi</taxon>
        <taxon>Actinopterygii</taxon>
        <taxon>Neopterygii</taxon>
        <taxon>Teleostei</taxon>
        <taxon>Neoteleostei</taxon>
        <taxon>Acanthomorphata</taxon>
        <taxon>Zeiogadaria</taxon>
        <taxon>Gadariae</taxon>
        <taxon>Gadiformes</taxon>
        <taxon>Gadoidei</taxon>
        <taxon>Gadidae</taxon>
        <taxon>Gadus</taxon>
    </lineage>
</organism>
<keyword evidence="6 9" id="KW-0233">DNA recombination</keyword>
<evidence type="ECO:0000256" key="10">
    <source>
        <dbReference type="SAM" id="MobiDB-lite"/>
    </source>
</evidence>
<dbReference type="GO" id="GO:0000781">
    <property type="term" value="C:chromosome, telomeric region"/>
    <property type="evidence" value="ECO:0007669"/>
    <property type="project" value="UniProtKB-SubCell"/>
</dbReference>
<dbReference type="PANTHER" id="PTHR16140">
    <property type="entry name" value="NON-STRUCTURAL MAINTENANCE OF CHROMOSOMES ELEMENT 4"/>
    <property type="match status" value="1"/>
</dbReference>
<dbReference type="GO" id="GO:0006281">
    <property type="term" value="P:DNA repair"/>
    <property type="evidence" value="ECO:0007669"/>
    <property type="project" value="UniProtKB-UniRule"/>
</dbReference>
<evidence type="ECO:0000259" key="12">
    <source>
        <dbReference type="Pfam" id="PF15412"/>
    </source>
</evidence>
<evidence type="ECO:0000256" key="4">
    <source>
        <dbReference type="ARBA" id="ARBA00022763"/>
    </source>
</evidence>
<evidence type="ECO:0000256" key="5">
    <source>
        <dbReference type="ARBA" id="ARBA00022895"/>
    </source>
</evidence>
<reference evidence="13" key="1">
    <citation type="submission" date="2025-08" db="UniProtKB">
        <authorList>
            <consortium name="Ensembl"/>
        </authorList>
    </citation>
    <scope>IDENTIFICATION</scope>
</reference>
<dbReference type="Pfam" id="PF15412">
    <property type="entry name" value="Nse4-Nse3_bdg"/>
    <property type="match status" value="1"/>
</dbReference>
<evidence type="ECO:0000256" key="8">
    <source>
        <dbReference type="ARBA" id="ARBA00023242"/>
    </source>
</evidence>
<reference evidence="13" key="2">
    <citation type="submission" date="2025-09" db="UniProtKB">
        <authorList>
            <consortium name="Ensembl"/>
        </authorList>
    </citation>
    <scope>IDENTIFICATION</scope>
</reference>
<dbReference type="OrthoDB" id="361242at2759"/>
<name>A0A8C4ZQ56_GADMO</name>
<evidence type="ECO:0000256" key="3">
    <source>
        <dbReference type="ARBA" id="ARBA00008997"/>
    </source>
</evidence>
<evidence type="ECO:0000256" key="9">
    <source>
        <dbReference type="RuleBase" id="RU365071"/>
    </source>
</evidence>
<gene>
    <name evidence="13" type="primary">nsmce4a</name>
</gene>
<dbReference type="Proteomes" id="UP000694546">
    <property type="component" value="Chromosome 15"/>
</dbReference>
<proteinExistence type="inferred from homology"/>
<sequence>MKRGRCTGSGDADPPQNGTSDDGMRVRDPEAGASNIDSLPDTNDEVDSAHRRDIRSKYRVLISSIQQNREDMLNNRDNKITEVLDEANTLFKEVHQAREAALDSQLLVVASDLGKEKASQLFSEGLSFDPSTFVQHTLLFMGLNWLEEEGESSDEGAATSHGSLPRNAWHRLARRAEACFQSTPAFHFIYGSFQAEPPPPKPRVERQRKAPTKEAKRIMPTQLKKMEESQQEATEKEVERILGYLQQYHNQDPTSPISYYEFVINPHSFSRTVENIFHTSFLVRDGLARMYMDEDKMPCIGPVEDGMLEEGRASARKQCVISITLQGWRELREDLDIQESMIQPPVAN</sequence>
<evidence type="ECO:0000313" key="13">
    <source>
        <dbReference type="Ensembl" id="ENSGMOP00000018348.2"/>
    </source>
</evidence>
<keyword evidence="4 9" id="KW-0227">DNA damage</keyword>
<feature type="domain" description="Non-structural maintenance of chromosome element 4 C-terminal" evidence="11">
    <location>
        <begin position="256"/>
        <end position="342"/>
    </location>
</feature>
<protein>
    <recommendedName>
        <fullName evidence="9">Non-structural maintenance of chromosomes element 4</fullName>
    </recommendedName>
</protein>
<keyword evidence="7 9" id="KW-0234">DNA repair</keyword>
<evidence type="ECO:0000256" key="1">
    <source>
        <dbReference type="ARBA" id="ARBA00004123"/>
    </source>
</evidence>
<keyword evidence="5" id="KW-0158">Chromosome</keyword>
<evidence type="ECO:0000256" key="2">
    <source>
        <dbReference type="ARBA" id="ARBA00004574"/>
    </source>
</evidence>
<feature type="region of interest" description="Disordered" evidence="10">
    <location>
        <begin position="194"/>
        <end position="215"/>
    </location>
</feature>
<keyword evidence="8 9" id="KW-0539">Nucleus</keyword>
<dbReference type="GO" id="GO:0006310">
    <property type="term" value="P:DNA recombination"/>
    <property type="evidence" value="ECO:0007669"/>
    <property type="project" value="UniProtKB-UniRule"/>
</dbReference>
<comment type="function">
    <text evidence="9">Component of the SMC5-SMC6 complex, that promotes sister chromatid alignment after DNA damage and facilitates double-stranded DNA breaks (DSBs) repair via homologous recombination between sister chromatids.</text>
</comment>
<dbReference type="PANTHER" id="PTHR16140:SF0">
    <property type="entry name" value="NON-STRUCTURAL MAINTENANCE OF CHROMOSOMES ELEMENT 4"/>
    <property type="match status" value="1"/>
</dbReference>
<keyword evidence="5" id="KW-0779">Telomere</keyword>
<evidence type="ECO:0000256" key="6">
    <source>
        <dbReference type="ARBA" id="ARBA00023172"/>
    </source>
</evidence>
<feature type="domain" description="Nse4/EID protein Nse3/MAGE-binding" evidence="12">
    <location>
        <begin position="103"/>
        <end position="154"/>
    </location>
</feature>
<dbReference type="InterPro" id="IPR027786">
    <property type="entry name" value="Nse4/EID"/>
</dbReference>
<dbReference type="AlphaFoldDB" id="A0A8C4ZQ56"/>
<dbReference type="GO" id="GO:0005634">
    <property type="term" value="C:nucleus"/>
    <property type="evidence" value="ECO:0007669"/>
    <property type="project" value="UniProtKB-SubCell"/>
</dbReference>
<dbReference type="Pfam" id="PF08743">
    <property type="entry name" value="Nse4_C"/>
    <property type="match status" value="1"/>
</dbReference>
<dbReference type="InterPro" id="IPR029225">
    <property type="entry name" value="Nse4_Nse3-bd"/>
</dbReference>
<comment type="similarity">
    <text evidence="3 9">Belongs to the NSE4 family.</text>
</comment>
<accession>A0A8C4ZQ56</accession>
<dbReference type="OMA" id="FMGINRT"/>
<evidence type="ECO:0000256" key="7">
    <source>
        <dbReference type="ARBA" id="ARBA00023204"/>
    </source>
</evidence>
<dbReference type="GeneTree" id="ENSGT00390000011476"/>
<feature type="compositionally biased region" description="Basic and acidic residues" evidence="10">
    <location>
        <begin position="202"/>
        <end position="215"/>
    </location>
</feature>
<dbReference type="Ensembl" id="ENSGMOT00000018798.2">
    <property type="protein sequence ID" value="ENSGMOP00000018348.2"/>
    <property type="gene ID" value="ENSGMOG00000017073.2"/>
</dbReference>
<dbReference type="InterPro" id="IPR014854">
    <property type="entry name" value="Nse4_C"/>
</dbReference>
<dbReference type="GO" id="GO:0030915">
    <property type="term" value="C:Smc5-Smc6 complex"/>
    <property type="evidence" value="ECO:0007669"/>
    <property type="project" value="UniProtKB-UniRule"/>
</dbReference>
<evidence type="ECO:0000313" key="14">
    <source>
        <dbReference type="Proteomes" id="UP000694546"/>
    </source>
</evidence>
<evidence type="ECO:0000259" key="11">
    <source>
        <dbReference type="Pfam" id="PF08743"/>
    </source>
</evidence>
<comment type="subcellular location">
    <subcellularLocation>
        <location evidence="2">Chromosome</location>
        <location evidence="2">Telomere</location>
    </subcellularLocation>
    <subcellularLocation>
        <location evidence="1 9">Nucleus</location>
    </subcellularLocation>
</comment>
<feature type="region of interest" description="Disordered" evidence="10">
    <location>
        <begin position="1"/>
        <end position="50"/>
    </location>
</feature>
<keyword evidence="14" id="KW-1185">Reference proteome</keyword>